<gene>
    <name evidence="2" type="ORF">AAFP95_06590</name>
</gene>
<name>A0AAU6WT52_9FLAO</name>
<accession>A0AAU6WT52</accession>
<sequence length="159" mass="17844">MINLSIKKVVACFFILLLSSCSGCDHCDDQPVIYNYSIQNNSGAKVEIIPYTSNSSGVEAMVLSEKITIEDSKSVSKEFKDLAPYDGFSFNDFLKYPSKIDIVFNNSKKITYEICGFNGVLCNNSRNIFNHEFNNEINEIYKITASDFQNATSCNGNCY</sequence>
<dbReference type="RefSeq" id="WP_345767215.1">
    <property type="nucleotide sequence ID" value="NZ_CP154834.1"/>
</dbReference>
<reference evidence="2 3" key="1">
    <citation type="submission" date="2024-04" db="EMBL/GenBank/DDBJ databases">
        <title>Genome sequencing and assembly of rice foliar adapted Chryseobacterium endophyticum OsEnb-ALM-A6.</title>
        <authorList>
            <person name="Kumar S."/>
            <person name="Javed M."/>
            <person name="Chouhan V."/>
            <person name="Charishma K."/>
            <person name="Patel A."/>
            <person name="Kumar M."/>
            <person name="Sahu K.P."/>
            <person name="Kumar A."/>
        </authorList>
    </citation>
    <scope>NUCLEOTIDE SEQUENCE [LARGE SCALE GENOMIC DNA]</scope>
    <source>
        <strain evidence="2 3">OsEnb-ALM-A6</strain>
    </source>
</reference>
<evidence type="ECO:0000313" key="3">
    <source>
        <dbReference type="Proteomes" id="UP001463665"/>
    </source>
</evidence>
<protein>
    <recommendedName>
        <fullName evidence="4">Lipoprotein</fullName>
    </recommendedName>
</protein>
<organism evidence="2 3">
    <name type="scientific">Chryseobacterium endophyticum</name>
    <dbReference type="NCBI Taxonomy" id="1854762"/>
    <lineage>
        <taxon>Bacteria</taxon>
        <taxon>Pseudomonadati</taxon>
        <taxon>Bacteroidota</taxon>
        <taxon>Flavobacteriia</taxon>
        <taxon>Flavobacteriales</taxon>
        <taxon>Weeksellaceae</taxon>
        <taxon>Chryseobacterium group</taxon>
        <taxon>Chryseobacterium</taxon>
    </lineage>
</organism>
<feature type="signal peptide" evidence="1">
    <location>
        <begin position="1"/>
        <end position="23"/>
    </location>
</feature>
<evidence type="ECO:0000256" key="1">
    <source>
        <dbReference type="SAM" id="SignalP"/>
    </source>
</evidence>
<proteinExistence type="predicted"/>
<dbReference type="Proteomes" id="UP001463665">
    <property type="component" value="Chromosome"/>
</dbReference>
<keyword evidence="3" id="KW-1185">Reference proteome</keyword>
<evidence type="ECO:0008006" key="4">
    <source>
        <dbReference type="Google" id="ProtNLM"/>
    </source>
</evidence>
<feature type="chain" id="PRO_5043425411" description="Lipoprotein" evidence="1">
    <location>
        <begin position="24"/>
        <end position="159"/>
    </location>
</feature>
<dbReference type="AlphaFoldDB" id="A0AAU6WT52"/>
<dbReference type="EMBL" id="CP154834">
    <property type="protein sequence ID" value="XAO75566.1"/>
    <property type="molecule type" value="Genomic_DNA"/>
</dbReference>
<evidence type="ECO:0000313" key="2">
    <source>
        <dbReference type="EMBL" id="XAO75566.1"/>
    </source>
</evidence>
<keyword evidence="1" id="KW-0732">Signal</keyword>
<dbReference type="PROSITE" id="PS51257">
    <property type="entry name" value="PROKAR_LIPOPROTEIN"/>
    <property type="match status" value="1"/>
</dbReference>